<keyword evidence="2" id="KW-1185">Reference proteome</keyword>
<gene>
    <name evidence="3" type="primary">LOC104213003</name>
</gene>
<name>A0A1U7VFQ4_NICSY</name>
<evidence type="ECO:0000313" key="2">
    <source>
        <dbReference type="Proteomes" id="UP000189701"/>
    </source>
</evidence>
<organism evidence="2 3">
    <name type="scientific">Nicotiana sylvestris</name>
    <name type="common">Wood tobacco</name>
    <name type="synonym">South American tobacco</name>
    <dbReference type="NCBI Taxonomy" id="4096"/>
    <lineage>
        <taxon>Eukaryota</taxon>
        <taxon>Viridiplantae</taxon>
        <taxon>Streptophyta</taxon>
        <taxon>Embryophyta</taxon>
        <taxon>Tracheophyta</taxon>
        <taxon>Spermatophyta</taxon>
        <taxon>Magnoliopsida</taxon>
        <taxon>eudicotyledons</taxon>
        <taxon>Gunneridae</taxon>
        <taxon>Pentapetalae</taxon>
        <taxon>asterids</taxon>
        <taxon>lamiids</taxon>
        <taxon>Solanales</taxon>
        <taxon>Solanaceae</taxon>
        <taxon>Nicotianoideae</taxon>
        <taxon>Nicotianeae</taxon>
        <taxon>Nicotiana</taxon>
    </lineage>
</organism>
<dbReference type="GO" id="GO:0005886">
    <property type="term" value="C:plasma membrane"/>
    <property type="evidence" value="ECO:0007669"/>
    <property type="project" value="TreeGrafter"/>
</dbReference>
<dbReference type="Proteomes" id="UP000189701">
    <property type="component" value="Unplaced"/>
</dbReference>
<dbReference type="InterPro" id="IPR009721">
    <property type="entry name" value="O-acyltransferase_WSD1_C"/>
</dbReference>
<dbReference type="Pfam" id="PF06974">
    <property type="entry name" value="WS_DGAT_C"/>
    <property type="match status" value="1"/>
</dbReference>
<protein>
    <submittedName>
        <fullName evidence="3">O-acyltransferase WSD1-like</fullName>
    </submittedName>
</protein>
<dbReference type="eggNOG" id="ENOG502QTZ2">
    <property type="taxonomic scope" value="Eukaryota"/>
</dbReference>
<reference evidence="3" key="2">
    <citation type="submission" date="2025-08" db="UniProtKB">
        <authorList>
            <consortium name="RefSeq"/>
        </authorList>
    </citation>
    <scope>IDENTIFICATION</scope>
    <source>
        <tissue evidence="3">Leaf</tissue>
    </source>
</reference>
<reference evidence="2" key="1">
    <citation type="journal article" date="2013" name="Genome Biol.">
        <title>Reference genomes and transcriptomes of Nicotiana sylvestris and Nicotiana tomentosiformis.</title>
        <authorList>
            <person name="Sierro N."/>
            <person name="Battey J.N."/>
            <person name="Ouadi S."/>
            <person name="Bovet L."/>
            <person name="Goepfert S."/>
            <person name="Bakaher N."/>
            <person name="Peitsch M.C."/>
            <person name="Ivanov N.V."/>
        </authorList>
    </citation>
    <scope>NUCLEOTIDE SEQUENCE [LARGE SCALE GENOMIC DNA]</scope>
</reference>
<feature type="domain" description="O-acyltransferase WSD1 C-terminal" evidence="1">
    <location>
        <begin position="49"/>
        <end position="151"/>
    </location>
</feature>
<evidence type="ECO:0000313" key="3">
    <source>
        <dbReference type="RefSeq" id="XP_009760680.1"/>
    </source>
</evidence>
<dbReference type="GO" id="GO:0019432">
    <property type="term" value="P:triglyceride biosynthetic process"/>
    <property type="evidence" value="ECO:0007669"/>
    <property type="project" value="TreeGrafter"/>
</dbReference>
<proteinExistence type="predicted"/>
<accession>A0A1U7VFQ4</accession>
<sequence>MTVEVEGKRKFLLERRRCRATTLVNLRPALGDQAISEMIEKNAVVIQENCFAFVIIPLNIAPLENPLDYVRKAKTTMDRIKHSLASQCAFYVLQLILKFFGFKGVTTLAKRLPSQTTLVFSNVVGPVEEASWSGHPLASLAPTCYGHPTVTFFNQASNHVLITSRDQLYESSIYSYYCYNLKNYSV</sequence>
<evidence type="ECO:0000259" key="1">
    <source>
        <dbReference type="Pfam" id="PF06974"/>
    </source>
</evidence>
<dbReference type="RefSeq" id="XP_009760680.1">
    <property type="nucleotide sequence ID" value="XM_009762378.1"/>
</dbReference>
<dbReference type="AlphaFoldDB" id="A0A1U7VFQ4"/>
<dbReference type="PANTHER" id="PTHR31650:SF28">
    <property type="entry name" value="O-ACYLTRANSFERASE WSD1-LIKE ISOFORM X1"/>
    <property type="match status" value="1"/>
</dbReference>
<dbReference type="InterPro" id="IPR045034">
    <property type="entry name" value="O-acyltransferase_WSD1-like"/>
</dbReference>
<dbReference type="PANTHER" id="PTHR31650">
    <property type="entry name" value="O-ACYLTRANSFERASE (WSD1-LIKE) FAMILY PROTEIN"/>
    <property type="match status" value="1"/>
</dbReference>
<dbReference type="STRING" id="4096.A0A1U7VFQ4"/>
<dbReference type="GO" id="GO:0008374">
    <property type="term" value="F:O-acyltransferase activity"/>
    <property type="evidence" value="ECO:0007669"/>
    <property type="project" value="InterPro"/>
</dbReference>